<dbReference type="RefSeq" id="WP_048085093.1">
    <property type="nucleotide sequence ID" value="NZ_CP006933.1"/>
</dbReference>
<dbReference type="InterPro" id="IPR050884">
    <property type="entry name" value="CNP_phosphodiesterase-III"/>
</dbReference>
<evidence type="ECO:0000256" key="4">
    <source>
        <dbReference type="ARBA" id="ARBA00025742"/>
    </source>
</evidence>
<evidence type="ECO:0000256" key="2">
    <source>
        <dbReference type="ARBA" id="ARBA00022801"/>
    </source>
</evidence>
<dbReference type="InterPro" id="IPR029052">
    <property type="entry name" value="Metallo-depent_PP-like"/>
</dbReference>
<evidence type="ECO:0000256" key="1">
    <source>
        <dbReference type="ARBA" id="ARBA00022723"/>
    </source>
</evidence>
<dbReference type="Gene3D" id="3.60.21.10">
    <property type="match status" value="1"/>
</dbReference>
<feature type="domain" description="Calcineurin-like phosphoesterase" evidence="5">
    <location>
        <begin position="4"/>
        <end position="187"/>
    </location>
</feature>
<dbReference type="Proteomes" id="UP000062768">
    <property type="component" value="Chromosome I"/>
</dbReference>
<dbReference type="Proteomes" id="UP000029661">
    <property type="component" value="Chromosome"/>
</dbReference>
<name>A0A089ZG24_METFO</name>
<dbReference type="CDD" id="cd07400">
    <property type="entry name" value="MPP_1"/>
    <property type="match status" value="1"/>
</dbReference>
<organism evidence="6 8">
    <name type="scientific">Methanobacterium formicicum</name>
    <dbReference type="NCBI Taxonomy" id="2162"/>
    <lineage>
        <taxon>Archaea</taxon>
        <taxon>Methanobacteriati</taxon>
        <taxon>Methanobacteriota</taxon>
        <taxon>Methanomada group</taxon>
        <taxon>Methanobacteria</taxon>
        <taxon>Methanobacteriales</taxon>
        <taxon>Methanobacteriaceae</taxon>
        <taxon>Methanobacterium</taxon>
    </lineage>
</organism>
<dbReference type="PATRIC" id="fig|2162.10.peg.1287"/>
<evidence type="ECO:0000313" key="6">
    <source>
        <dbReference type="EMBL" id="AIS31930.1"/>
    </source>
</evidence>
<evidence type="ECO:0000313" key="8">
    <source>
        <dbReference type="Proteomes" id="UP000029661"/>
    </source>
</evidence>
<keyword evidence="1" id="KW-0479">Metal-binding</keyword>
<dbReference type="GeneID" id="26739476"/>
<dbReference type="KEGG" id="mfc:BRM9_1114"/>
<keyword evidence="2" id="KW-0378">Hydrolase</keyword>
<accession>A0A089ZG24</accession>
<evidence type="ECO:0000256" key="3">
    <source>
        <dbReference type="ARBA" id="ARBA00023004"/>
    </source>
</evidence>
<proteinExistence type="inferred from homology"/>
<dbReference type="GO" id="GO:0016787">
    <property type="term" value="F:hydrolase activity"/>
    <property type="evidence" value="ECO:0007669"/>
    <property type="project" value="UniProtKB-KW"/>
</dbReference>
<sequence>MVFIAHLSDLHVGSMSFHEELILDAIDKINEMGPDATVVTGDLSDNGYYQELKQAADYVEQIKTPLLVVPGNHDSRHLGNECFEELIKKRYGTLKIKNQGVKIIGLDSSEPDLNSGKVGRSQQEFMEEALKSASENGLFKIIALHHHIIPVPRTGRERNVLSDAGDILMSLIENHTDLVLSGHKHVPHTWIVHETVFATAGTVSSFKLRGKDIPSFNTLEIDQDYINILLNTADGKTCPLAKYENRCR</sequence>
<dbReference type="InterPro" id="IPR004843">
    <property type="entry name" value="Calcineurin-like_PHP"/>
</dbReference>
<evidence type="ECO:0000313" key="9">
    <source>
        <dbReference type="Proteomes" id="UP000062768"/>
    </source>
</evidence>
<dbReference type="OrthoDB" id="7513at2157"/>
<gene>
    <name evidence="6" type="ORF">BRM9_1114</name>
    <name evidence="7" type="ORF">MB9_1230</name>
</gene>
<reference evidence="7" key="2">
    <citation type="submission" date="2014-09" db="EMBL/GenBank/DDBJ databases">
        <authorList>
            <person name="Bishop-Lilly K.A."/>
            <person name="Broomall S.M."/>
            <person name="Chain P.S."/>
            <person name="Chertkov O."/>
            <person name="Coyne S.R."/>
            <person name="Daligault H.E."/>
            <person name="Davenport K.W."/>
            <person name="Erkkila T."/>
            <person name="Frey K.G."/>
            <person name="Gibbons H.S."/>
            <person name="Gu W."/>
            <person name="Jaissle J."/>
            <person name="Johnson S.L."/>
            <person name="Koroleva G.I."/>
            <person name="Ladner J.T."/>
            <person name="Lo C.-C."/>
            <person name="Minogue T.D."/>
            <person name="Munk C."/>
            <person name="Palacios G.F."/>
            <person name="Redden C.L."/>
            <person name="Rosenzweig C.N."/>
            <person name="Scholz M.B."/>
            <person name="Teshima H."/>
            <person name="Xu Y."/>
        </authorList>
    </citation>
    <scope>NUCLEOTIDE SEQUENCE</scope>
    <source>
        <strain evidence="7">Mb9</strain>
    </source>
</reference>
<dbReference type="AlphaFoldDB" id="A0A089ZG24"/>
<dbReference type="PANTHER" id="PTHR42988:SF2">
    <property type="entry name" value="CYCLIC NUCLEOTIDE PHOSPHODIESTERASE CBUA0032-RELATED"/>
    <property type="match status" value="1"/>
</dbReference>
<dbReference type="STRING" id="2162.BRM9_1114"/>
<reference evidence="6" key="1">
    <citation type="submission" date="2013-12" db="EMBL/GenBank/DDBJ databases">
        <title>The complete genome sequence of Methanobacterium sp. BRM9.</title>
        <authorList>
            <consortium name="Pastoral Greenhouse Gas Research Consortium"/>
            <person name="Kelly W.J."/>
            <person name="Leahy S.C."/>
            <person name="Perry R."/>
            <person name="Li D."/>
            <person name="Altermann E."/>
            <person name="Lambie S.C."/>
            <person name="Attwood G.T."/>
        </authorList>
    </citation>
    <scope>NUCLEOTIDE SEQUENCE [LARGE SCALE GENOMIC DNA]</scope>
    <source>
        <strain evidence="6">BRM9</strain>
    </source>
</reference>
<dbReference type="SUPFAM" id="SSF56300">
    <property type="entry name" value="Metallo-dependent phosphatases"/>
    <property type="match status" value="1"/>
</dbReference>
<keyword evidence="3" id="KW-0408">Iron</keyword>
<dbReference type="EMBL" id="LN734822">
    <property type="protein sequence ID" value="CEL24868.1"/>
    <property type="molecule type" value="Genomic_DNA"/>
</dbReference>
<dbReference type="EMBL" id="CP006933">
    <property type="protein sequence ID" value="AIS31930.1"/>
    <property type="molecule type" value="Genomic_DNA"/>
</dbReference>
<dbReference type="GO" id="GO:0046872">
    <property type="term" value="F:metal ion binding"/>
    <property type="evidence" value="ECO:0007669"/>
    <property type="project" value="UniProtKB-KW"/>
</dbReference>
<comment type="similarity">
    <text evidence="4">Belongs to the cyclic nucleotide phosphodiesterase class-III family.</text>
</comment>
<dbReference type="PANTHER" id="PTHR42988">
    <property type="entry name" value="PHOSPHOHYDROLASE"/>
    <property type="match status" value="1"/>
</dbReference>
<evidence type="ECO:0000313" key="7">
    <source>
        <dbReference type="EMBL" id="CEL24868.1"/>
    </source>
</evidence>
<keyword evidence="9" id="KW-1185">Reference proteome</keyword>
<dbReference type="Pfam" id="PF00149">
    <property type="entry name" value="Metallophos"/>
    <property type="match status" value="1"/>
</dbReference>
<evidence type="ECO:0000259" key="5">
    <source>
        <dbReference type="Pfam" id="PF00149"/>
    </source>
</evidence>
<protein>
    <submittedName>
        <fullName evidence="6">Metallophosphoesterase</fullName>
    </submittedName>
</protein>